<dbReference type="EMBL" id="CP028918">
    <property type="protein sequence ID" value="AWB49121.1"/>
    <property type="molecule type" value="Genomic_DNA"/>
</dbReference>
<dbReference type="RefSeq" id="WP_108435938.1">
    <property type="nucleotide sequence ID" value="NZ_CP028918.1"/>
</dbReference>
<proteinExistence type="predicted"/>
<reference evidence="1 2" key="1">
    <citation type="submission" date="2018-04" db="EMBL/GenBank/DDBJ databases">
        <title>Genome sequencing of Gemmobacter.</title>
        <authorList>
            <person name="Yi H."/>
            <person name="Baek M.-G."/>
        </authorList>
    </citation>
    <scope>NUCLEOTIDE SEQUENCE [LARGE SCALE GENOMIC DNA]</scope>
    <source>
        <strain evidence="1 2">HYN0069</strain>
    </source>
</reference>
<dbReference type="InterPro" id="IPR027417">
    <property type="entry name" value="P-loop_NTPase"/>
</dbReference>
<organism evidence="1 2">
    <name type="scientific">Paragemmobacter aquarius</name>
    <dbReference type="NCBI Taxonomy" id="2169400"/>
    <lineage>
        <taxon>Bacteria</taxon>
        <taxon>Pseudomonadati</taxon>
        <taxon>Pseudomonadota</taxon>
        <taxon>Alphaproteobacteria</taxon>
        <taxon>Rhodobacterales</taxon>
        <taxon>Paracoccaceae</taxon>
        <taxon>Paragemmobacter</taxon>
    </lineage>
</organism>
<accession>A0A2S0UMV4</accession>
<evidence type="ECO:0000313" key="1">
    <source>
        <dbReference type="EMBL" id="AWB49121.1"/>
    </source>
</evidence>
<evidence type="ECO:0008006" key="3">
    <source>
        <dbReference type="Google" id="ProtNLM"/>
    </source>
</evidence>
<sequence length="356" mass="38771">MPDHILLHIGMHKTGTTALQHALHDYDDGQIRYARLGHSNHSIPVVTCFASEPHRYHVWKRIGATRQEVARKVAFCRERLESELALPRKRLLFVGEEISLLPTAAVTALSATLHRSGAEISVLAYLRDPLGYVTSAFQQQVRGGQACYTLPRPYYRQRFEKFTAIFGRNAVSFRAYAPERTAGWSIISDYSGAAGLPPRALADCRSNPSLPLDAVRLLHLFNRTNPQIGSETGLAARSALISYLAACFTTRFTIDPGIVAAVVDADELAWVEDTTGIPLRAVPGATDPTRAEAALAAYLDDIPPQAIDRLRHDLSLRSIPHDSGDDAASLVSKLYAGLLAAQEAARTTPAPKSASA</sequence>
<keyword evidence="2" id="KW-1185">Reference proteome</keyword>
<protein>
    <recommendedName>
        <fullName evidence="3">Sulfotransferase family protein</fullName>
    </recommendedName>
</protein>
<name>A0A2S0UMV4_9RHOB</name>
<dbReference type="SUPFAM" id="SSF52540">
    <property type="entry name" value="P-loop containing nucleoside triphosphate hydrolases"/>
    <property type="match status" value="1"/>
</dbReference>
<dbReference type="AlphaFoldDB" id="A0A2S0UMV4"/>
<dbReference type="KEGG" id="geh:HYN69_11945"/>
<dbReference type="Proteomes" id="UP000244496">
    <property type="component" value="Chromosome"/>
</dbReference>
<gene>
    <name evidence="1" type="ORF">HYN69_11945</name>
</gene>
<dbReference type="OrthoDB" id="7540582at2"/>
<evidence type="ECO:0000313" key="2">
    <source>
        <dbReference type="Proteomes" id="UP000244496"/>
    </source>
</evidence>